<dbReference type="GO" id="GO:0003677">
    <property type="term" value="F:DNA binding"/>
    <property type="evidence" value="ECO:0007669"/>
    <property type="project" value="UniProtKB-KW"/>
</dbReference>
<dbReference type="CDD" id="cd07377">
    <property type="entry name" value="WHTH_GntR"/>
    <property type="match status" value="1"/>
</dbReference>
<dbReference type="InterPro" id="IPR008920">
    <property type="entry name" value="TF_FadR/GntR_C"/>
</dbReference>
<dbReference type="RefSeq" id="WP_199704198.1">
    <property type="nucleotide sequence ID" value="NZ_JAEMNV010000003.1"/>
</dbReference>
<dbReference type="Proteomes" id="UP000655868">
    <property type="component" value="Unassembled WGS sequence"/>
</dbReference>
<accession>A0A934NQG1</accession>
<keyword evidence="1" id="KW-0805">Transcription regulation</keyword>
<evidence type="ECO:0000256" key="3">
    <source>
        <dbReference type="ARBA" id="ARBA00023163"/>
    </source>
</evidence>
<dbReference type="AlphaFoldDB" id="A0A934NQG1"/>
<evidence type="ECO:0000256" key="1">
    <source>
        <dbReference type="ARBA" id="ARBA00023015"/>
    </source>
</evidence>
<evidence type="ECO:0000313" key="6">
    <source>
        <dbReference type="Proteomes" id="UP000655868"/>
    </source>
</evidence>
<dbReference type="Gene3D" id="1.20.120.530">
    <property type="entry name" value="GntR ligand-binding domain-like"/>
    <property type="match status" value="1"/>
</dbReference>
<reference evidence="5" key="1">
    <citation type="submission" date="2020-12" db="EMBL/GenBank/DDBJ databases">
        <title>Antrihabitans popcorni sp. nov. and Antrihabitans auranticaus sp. nov., isolated from a larva cave.</title>
        <authorList>
            <person name="Lee S.D."/>
            <person name="Kim I.S."/>
        </authorList>
    </citation>
    <scope>NUCLEOTIDE SEQUENCE</scope>
    <source>
        <strain evidence="5">YC3-6</strain>
    </source>
</reference>
<dbReference type="PANTHER" id="PTHR43537:SF24">
    <property type="entry name" value="GLUCONATE OPERON TRANSCRIPTIONAL REPRESSOR"/>
    <property type="match status" value="1"/>
</dbReference>
<evidence type="ECO:0000256" key="2">
    <source>
        <dbReference type="ARBA" id="ARBA00023125"/>
    </source>
</evidence>
<dbReference type="InterPro" id="IPR036388">
    <property type="entry name" value="WH-like_DNA-bd_sf"/>
</dbReference>
<gene>
    <name evidence="5" type="ORF">JGU71_11165</name>
</gene>
<evidence type="ECO:0000313" key="5">
    <source>
        <dbReference type="EMBL" id="MBJ8339447.1"/>
    </source>
</evidence>
<feature type="domain" description="HTH gntR-type" evidence="4">
    <location>
        <begin position="22"/>
        <end position="92"/>
    </location>
</feature>
<dbReference type="SMART" id="SM00345">
    <property type="entry name" value="HTH_GNTR"/>
    <property type="match status" value="1"/>
</dbReference>
<keyword evidence="6" id="KW-1185">Reference proteome</keyword>
<dbReference type="PANTHER" id="PTHR43537">
    <property type="entry name" value="TRANSCRIPTIONAL REGULATOR, GNTR FAMILY"/>
    <property type="match status" value="1"/>
</dbReference>
<protein>
    <submittedName>
        <fullName evidence="5">FadR family transcriptional regulator</fullName>
    </submittedName>
</protein>
<dbReference type="SMART" id="SM00895">
    <property type="entry name" value="FCD"/>
    <property type="match status" value="1"/>
</dbReference>
<dbReference type="InterPro" id="IPR036390">
    <property type="entry name" value="WH_DNA-bd_sf"/>
</dbReference>
<dbReference type="InterPro" id="IPR000524">
    <property type="entry name" value="Tscrpt_reg_HTH_GntR"/>
</dbReference>
<dbReference type="PROSITE" id="PS50949">
    <property type="entry name" value="HTH_GNTR"/>
    <property type="match status" value="1"/>
</dbReference>
<organism evidence="5 6">
    <name type="scientific">Antrihabitans stalagmiti</name>
    <dbReference type="NCBI Taxonomy" id="2799499"/>
    <lineage>
        <taxon>Bacteria</taxon>
        <taxon>Bacillati</taxon>
        <taxon>Actinomycetota</taxon>
        <taxon>Actinomycetes</taxon>
        <taxon>Mycobacteriales</taxon>
        <taxon>Nocardiaceae</taxon>
        <taxon>Antrihabitans</taxon>
    </lineage>
</organism>
<dbReference type="Pfam" id="PF07729">
    <property type="entry name" value="FCD"/>
    <property type="match status" value="1"/>
</dbReference>
<proteinExistence type="predicted"/>
<dbReference type="InterPro" id="IPR011711">
    <property type="entry name" value="GntR_C"/>
</dbReference>
<dbReference type="Pfam" id="PF00392">
    <property type="entry name" value="GntR"/>
    <property type="match status" value="1"/>
</dbReference>
<comment type="caution">
    <text evidence="5">The sequence shown here is derived from an EMBL/GenBank/DDBJ whole genome shotgun (WGS) entry which is preliminary data.</text>
</comment>
<keyword evidence="3" id="KW-0804">Transcription</keyword>
<evidence type="ECO:0000259" key="4">
    <source>
        <dbReference type="PROSITE" id="PS50949"/>
    </source>
</evidence>
<keyword evidence="2" id="KW-0238">DNA-binding</keyword>
<sequence>MTAGSNDETVLTSTALAGIGRRSAVEAVRIRIGRAVALGLLKPGERLPDQNEIALGLSVSPITARRAMTSLAEEGIVVRRRGRDGGTFVADEVPRAVLDRLKAPADESAAVHTLVDRRMLFECAITHYATLNATPAELTELDQLTKKMAAARDWSDYHRFDRQFHLLVARSAHMDGAHPVYEQALEELYEHFIPYEIALLRRANDDHVALVRALEQKDLIAAVDIARGHVATLHNSMFMGLSDGR</sequence>
<dbReference type="SUPFAM" id="SSF46785">
    <property type="entry name" value="Winged helix' DNA-binding domain"/>
    <property type="match status" value="1"/>
</dbReference>
<name>A0A934NQG1_9NOCA</name>
<dbReference type="SUPFAM" id="SSF48008">
    <property type="entry name" value="GntR ligand-binding domain-like"/>
    <property type="match status" value="1"/>
</dbReference>
<dbReference type="GO" id="GO:0003700">
    <property type="term" value="F:DNA-binding transcription factor activity"/>
    <property type="evidence" value="ECO:0007669"/>
    <property type="project" value="InterPro"/>
</dbReference>
<dbReference type="EMBL" id="JAEMNV010000003">
    <property type="protein sequence ID" value="MBJ8339447.1"/>
    <property type="molecule type" value="Genomic_DNA"/>
</dbReference>
<dbReference type="Gene3D" id="1.10.10.10">
    <property type="entry name" value="Winged helix-like DNA-binding domain superfamily/Winged helix DNA-binding domain"/>
    <property type="match status" value="1"/>
</dbReference>